<evidence type="ECO:0000313" key="1">
    <source>
        <dbReference type="EMBL" id="PAF55072.1"/>
    </source>
</evidence>
<dbReference type="Proteomes" id="UP000217033">
    <property type="component" value="Unassembled WGS sequence"/>
</dbReference>
<accession>A0ABX4H595</accession>
<proteinExistence type="predicted"/>
<protein>
    <submittedName>
        <fullName evidence="1">Uncharacterized protein</fullName>
    </submittedName>
</protein>
<sequence length="64" mass="7876">MKAKAKHLKNKLNNLIIWPCFLFLKKQVFYFLNHKIFCFWNLQNKPNNFMPQLLVILFVKNKKH</sequence>
<dbReference type="EMBL" id="NQMN01000001">
    <property type="protein sequence ID" value="PAF55072.1"/>
    <property type="molecule type" value="Genomic_DNA"/>
</dbReference>
<gene>
    <name evidence="1" type="ORF">CJF60_00065</name>
</gene>
<organism evidence="1 2">
    <name type="scientific">Mycoplasmopsis agassizii</name>
    <dbReference type="NCBI Taxonomy" id="33922"/>
    <lineage>
        <taxon>Bacteria</taxon>
        <taxon>Bacillati</taxon>
        <taxon>Mycoplasmatota</taxon>
        <taxon>Mycoplasmoidales</taxon>
        <taxon>Metamycoplasmataceae</taxon>
        <taxon>Mycoplasmopsis</taxon>
    </lineage>
</organism>
<reference evidence="1" key="1">
    <citation type="submission" date="2017-08" db="EMBL/GenBank/DDBJ databases">
        <authorList>
            <person name="Alvarez-Ponce D."/>
            <person name="Weitzman C.L."/>
            <person name="Tillett R.L."/>
            <person name="Sandmeier F.C."/>
            <person name="Tracy C.R."/>
        </authorList>
    </citation>
    <scope>NUCLEOTIDE SEQUENCE [LARGE SCALE GENOMIC DNA]</scope>
    <source>
        <strain evidence="1">PS6</strain>
    </source>
</reference>
<keyword evidence="2" id="KW-1185">Reference proteome</keyword>
<comment type="caution">
    <text evidence="1">The sequence shown here is derived from an EMBL/GenBank/DDBJ whole genome shotgun (WGS) entry which is preliminary data.</text>
</comment>
<evidence type="ECO:0000313" key="2">
    <source>
        <dbReference type="Proteomes" id="UP000217033"/>
    </source>
</evidence>
<name>A0ABX4H595_9BACT</name>